<feature type="compositionally biased region" description="Low complexity" evidence="1">
    <location>
        <begin position="885"/>
        <end position="894"/>
    </location>
</feature>
<dbReference type="AlphaFoldDB" id="A0A8D9DNR8"/>
<organism evidence="3">
    <name type="scientific">Cacopsylla melanoneura</name>
    <dbReference type="NCBI Taxonomy" id="428564"/>
    <lineage>
        <taxon>Eukaryota</taxon>
        <taxon>Metazoa</taxon>
        <taxon>Ecdysozoa</taxon>
        <taxon>Arthropoda</taxon>
        <taxon>Hexapoda</taxon>
        <taxon>Insecta</taxon>
        <taxon>Pterygota</taxon>
        <taxon>Neoptera</taxon>
        <taxon>Paraneoptera</taxon>
        <taxon>Hemiptera</taxon>
        <taxon>Sternorrhyncha</taxon>
        <taxon>Psylloidea</taxon>
        <taxon>Psyllidae</taxon>
        <taxon>Psyllinae</taxon>
        <taxon>Cacopsylla</taxon>
    </lineage>
</organism>
<feature type="compositionally biased region" description="Low complexity" evidence="1">
    <location>
        <begin position="1032"/>
        <end position="1063"/>
    </location>
</feature>
<evidence type="ECO:0000313" key="3">
    <source>
        <dbReference type="EMBL" id="CAG6725967.1"/>
    </source>
</evidence>
<keyword evidence="2" id="KW-0732">Signal</keyword>
<protein>
    <submittedName>
        <fullName evidence="3">Uncharacterized protein</fullName>
    </submittedName>
</protein>
<feature type="region of interest" description="Disordered" evidence="1">
    <location>
        <begin position="878"/>
        <end position="911"/>
    </location>
</feature>
<evidence type="ECO:0000256" key="2">
    <source>
        <dbReference type="SAM" id="SignalP"/>
    </source>
</evidence>
<dbReference type="EMBL" id="HBUF01370595">
    <property type="protein sequence ID" value="CAG6725967.1"/>
    <property type="molecule type" value="Transcribed_RNA"/>
</dbReference>
<reference evidence="3" key="1">
    <citation type="submission" date="2021-05" db="EMBL/GenBank/DDBJ databases">
        <authorList>
            <person name="Alioto T."/>
            <person name="Alioto T."/>
            <person name="Gomez Garrido J."/>
        </authorList>
    </citation>
    <scope>NUCLEOTIDE SEQUENCE</scope>
</reference>
<proteinExistence type="predicted"/>
<feature type="signal peptide" evidence="2">
    <location>
        <begin position="1"/>
        <end position="19"/>
    </location>
</feature>
<accession>A0A8D9DNR8</accession>
<feature type="compositionally biased region" description="Low complexity" evidence="1">
    <location>
        <begin position="513"/>
        <end position="524"/>
    </location>
</feature>
<feature type="region of interest" description="Disordered" evidence="1">
    <location>
        <begin position="493"/>
        <end position="533"/>
    </location>
</feature>
<feature type="compositionally biased region" description="Low complexity" evidence="1">
    <location>
        <begin position="1009"/>
        <end position="1021"/>
    </location>
</feature>
<feature type="region of interest" description="Disordered" evidence="1">
    <location>
        <begin position="748"/>
        <end position="784"/>
    </location>
</feature>
<feature type="compositionally biased region" description="Polar residues" evidence="1">
    <location>
        <begin position="748"/>
        <end position="772"/>
    </location>
</feature>
<evidence type="ECO:0000256" key="1">
    <source>
        <dbReference type="SAM" id="MobiDB-lite"/>
    </source>
</evidence>
<feature type="region of interest" description="Disordered" evidence="1">
    <location>
        <begin position="357"/>
        <end position="453"/>
    </location>
</feature>
<feature type="region of interest" description="Disordered" evidence="1">
    <location>
        <begin position="998"/>
        <end position="1063"/>
    </location>
</feature>
<feature type="compositionally biased region" description="Pro residues" evidence="1">
    <location>
        <begin position="380"/>
        <end position="423"/>
    </location>
</feature>
<feature type="compositionally biased region" description="Low complexity" evidence="1">
    <location>
        <begin position="425"/>
        <end position="440"/>
    </location>
</feature>
<name>A0A8D9DNR8_9HEMI</name>
<feature type="compositionally biased region" description="Polar residues" evidence="1">
    <location>
        <begin position="1022"/>
        <end position="1031"/>
    </location>
</feature>
<sequence>MMTNHILLLSLLGFASVYSQTPCSHNVQSEPAQPEASNTVSKYEPVPAAQELLNREYLPPSDFAVPQANQAEPVYVAAPQTKLQPLPQPTSVKPVYQPLPSTVKPVYQPLPKLQPLPQATYQRPVVQPLPQASYQRTVVQPLPQATYVKPVVQPLPKLQPLPQATYVRPVVQPHPNFQPLPQATNVRPVIQPLPQLQPLPSTVQPRYAPQPLPKLQPFPSSPRPVITQTLPPSTLSPVPAPTFNRLPSLKPVQPFTPKQIVPLKTFQPRENEVQASNTVGVKLLPNRVPQATNVLPKVVRPDLETAAQTNRLNFINPAVNPDNIKINHYICEQGDPQQKFLCDILKLWDLNHPKEITSNDLDNPSDNSNFNPAFVTLPSSPRPTYAPLPSSPRPTYAPLPSTPRPTYAPIPSTPRPTYAPLPSPTTQRSTYAPPTTTTTTQEPENDILPGDSQQNENALYLPPYSTTPEPVYSTSPSTTVEIPKRVVAPSNNNINVITPDDTEISPSTLPYPTTTEATTTTTTTVAPKEEGYDYPKPAIPFPVPEKEGYDYPKPSVPFPVPEKVGYDYPKPAVSSFPGFPSFSTFSTTTPAPIFGSSFSLDGRYVDNLNQFSSGFSPLASFSDSIQYQPLVSTPAPVVTVAPEIFNSEYVSAPAFGYNYQPFQQSISSFNSPAVTYTDNSLSSFSPFGFSTPAPPAAISYTSEPAFFAYSTPAPPSFSYSSQPAFSQSLSTLAPLLLSKESLALTSTPAPPSINSFTTTTKSPADKSTQVSTEKPIEASTPSTPLPASFSSYPFGQSFNSFSSQLSPISYNSFPSSFGQSYPYQSFSSVSPLSYNFDNSLSSFNSIPYSGNSFSSISPLSGESFSTISPLSGQSYSTASPLVDQTSSTTSSSASPNERSTEKSTVATNVPAQPASGFGSQTFGSQSFGQVSNSLSPAFSYNFQPFEQRTNFTSFNFQPLPIQSFSAQEVPVSYNFQPLGDSFSSLQSYNFPSSFSSGLSQPQFAPPSGPSFSSYPGSTPSPFNFQTPTQFDGSLSGQTQSSSSASSQSSGSSSESQFGQGLSSPFPKSGLSFSSNVQSVENLKDLQATAKTSDFELKSESYSQGGQAENNQFAATFSLSKLEEAPRRTGSLDGKEDISLGNIEILKVKRKSPKSH</sequence>
<feature type="compositionally biased region" description="Low complexity" evidence="1">
    <location>
        <begin position="358"/>
        <end position="371"/>
    </location>
</feature>
<feature type="chain" id="PRO_5033992634" evidence="2">
    <location>
        <begin position="20"/>
        <end position="1155"/>
    </location>
</feature>